<gene>
    <name evidence="1" type="ORF">GAYE_SCF38G5279</name>
</gene>
<reference evidence="1 2" key="1">
    <citation type="submission" date="2022-07" db="EMBL/GenBank/DDBJ databases">
        <title>Genome-wide signatures of adaptation to extreme environments.</title>
        <authorList>
            <person name="Cho C.H."/>
            <person name="Yoon H.S."/>
        </authorList>
    </citation>
    <scope>NUCLEOTIDE SEQUENCE [LARGE SCALE GENOMIC DNA]</scope>
    <source>
        <strain evidence="1 2">108.79 E11</strain>
    </source>
</reference>
<name>A0AAV9IJ35_9RHOD</name>
<dbReference type="AlphaFoldDB" id="A0AAV9IJ35"/>
<comment type="caution">
    <text evidence="1">The sequence shown here is derived from an EMBL/GenBank/DDBJ whole genome shotgun (WGS) entry which is preliminary data.</text>
</comment>
<dbReference type="Proteomes" id="UP001300502">
    <property type="component" value="Unassembled WGS sequence"/>
</dbReference>
<organism evidence="1 2">
    <name type="scientific">Galdieria yellowstonensis</name>
    <dbReference type="NCBI Taxonomy" id="3028027"/>
    <lineage>
        <taxon>Eukaryota</taxon>
        <taxon>Rhodophyta</taxon>
        <taxon>Bangiophyceae</taxon>
        <taxon>Galdieriales</taxon>
        <taxon>Galdieriaceae</taxon>
        <taxon>Galdieria</taxon>
    </lineage>
</organism>
<accession>A0AAV9IJ35</accession>
<dbReference type="EMBL" id="JANCYU010000050">
    <property type="protein sequence ID" value="KAK4527357.1"/>
    <property type="molecule type" value="Genomic_DNA"/>
</dbReference>
<proteinExistence type="predicted"/>
<keyword evidence="2" id="KW-1185">Reference proteome</keyword>
<sequence length="122" mass="13572">MLTDDTHVKYVAESSCHSQPFAKTSRTVLEPRFESCIEFTAELTNLIINLGLILSTQVPFRSAGIQRHKKLIHVRILEPLAHKRARRPAISDSTLGLPNSVYKAGILSPVCFVCTPTTSRKV</sequence>
<evidence type="ECO:0000313" key="2">
    <source>
        <dbReference type="Proteomes" id="UP001300502"/>
    </source>
</evidence>
<evidence type="ECO:0000313" key="1">
    <source>
        <dbReference type="EMBL" id="KAK4527357.1"/>
    </source>
</evidence>
<protein>
    <submittedName>
        <fullName evidence="1">Uncharacterized protein</fullName>
    </submittedName>
</protein>